<dbReference type="RefSeq" id="WP_200274686.1">
    <property type="nucleotide sequence ID" value="NZ_CP066802.1"/>
</dbReference>
<dbReference type="GO" id="GO:0008961">
    <property type="term" value="F:phosphatidylglycerol-prolipoprotein diacylglyceryl transferase activity"/>
    <property type="evidence" value="ECO:0007669"/>
    <property type="project" value="UniProtKB-UniRule"/>
</dbReference>
<dbReference type="AlphaFoldDB" id="A0A7T7M802"/>
<comment type="function">
    <text evidence="7">Catalyzes the transfer of the diacylglyceryl group from phosphatidylglycerol to the sulfhydryl group of the N-terminal cysteine of a prolipoprotein, the first step in the formation of mature lipoproteins.</text>
</comment>
<feature type="transmembrane region" description="Helical" evidence="7">
    <location>
        <begin position="223"/>
        <end position="241"/>
    </location>
</feature>
<evidence type="ECO:0000256" key="2">
    <source>
        <dbReference type="ARBA" id="ARBA00022475"/>
    </source>
</evidence>
<keyword evidence="4 7" id="KW-0812">Transmembrane</keyword>
<keyword evidence="9" id="KW-0328">Glycosyltransferase</keyword>
<feature type="transmembrane region" description="Helical" evidence="7">
    <location>
        <begin position="134"/>
        <end position="152"/>
    </location>
</feature>
<dbReference type="NCBIfam" id="TIGR00544">
    <property type="entry name" value="lgt"/>
    <property type="match status" value="1"/>
</dbReference>
<evidence type="ECO:0000256" key="3">
    <source>
        <dbReference type="ARBA" id="ARBA00022679"/>
    </source>
</evidence>
<dbReference type="HAMAP" id="MF_01147">
    <property type="entry name" value="Lgt"/>
    <property type="match status" value="1"/>
</dbReference>
<comment type="subcellular location">
    <subcellularLocation>
        <location evidence="7">Cell membrane</location>
        <topology evidence="7">Multi-pass membrane protein</topology>
    </subcellularLocation>
</comment>
<accession>A0A7T7M802</accession>
<evidence type="ECO:0000256" key="5">
    <source>
        <dbReference type="ARBA" id="ARBA00022989"/>
    </source>
</evidence>
<dbReference type="UniPathway" id="UPA00664"/>
<feature type="transmembrane region" description="Helical" evidence="7">
    <location>
        <begin position="257"/>
        <end position="275"/>
    </location>
</feature>
<comment type="pathway">
    <text evidence="7">Protein modification; lipoprotein biosynthesis (diacylglyceryl transfer).</text>
</comment>
<evidence type="ECO:0000256" key="8">
    <source>
        <dbReference type="SAM" id="MobiDB-lite"/>
    </source>
</evidence>
<keyword evidence="5 7" id="KW-1133">Transmembrane helix</keyword>
<keyword evidence="2 7" id="KW-1003">Cell membrane</keyword>
<keyword evidence="6 7" id="KW-0472">Membrane</keyword>
<evidence type="ECO:0000256" key="7">
    <source>
        <dbReference type="HAMAP-Rule" id="MF_01147"/>
    </source>
</evidence>
<comment type="catalytic activity">
    <reaction evidence="7">
        <text>L-cysteinyl-[prolipoprotein] + a 1,2-diacyl-sn-glycero-3-phospho-(1'-sn-glycerol) = an S-1,2-diacyl-sn-glyceryl-L-cysteinyl-[prolipoprotein] + sn-glycerol 1-phosphate + H(+)</text>
        <dbReference type="Rhea" id="RHEA:56712"/>
        <dbReference type="Rhea" id="RHEA-COMP:14679"/>
        <dbReference type="Rhea" id="RHEA-COMP:14680"/>
        <dbReference type="ChEBI" id="CHEBI:15378"/>
        <dbReference type="ChEBI" id="CHEBI:29950"/>
        <dbReference type="ChEBI" id="CHEBI:57685"/>
        <dbReference type="ChEBI" id="CHEBI:64716"/>
        <dbReference type="ChEBI" id="CHEBI:140658"/>
        <dbReference type="EC" id="2.5.1.145"/>
    </reaction>
</comment>
<dbReference type="GO" id="GO:0005886">
    <property type="term" value="C:plasma membrane"/>
    <property type="evidence" value="ECO:0007669"/>
    <property type="project" value="UniProtKB-SubCell"/>
</dbReference>
<feature type="transmembrane region" description="Helical" evidence="7">
    <location>
        <begin position="64"/>
        <end position="84"/>
    </location>
</feature>
<dbReference type="GO" id="GO:0042158">
    <property type="term" value="P:lipoprotein biosynthetic process"/>
    <property type="evidence" value="ECO:0007669"/>
    <property type="project" value="UniProtKB-UniRule"/>
</dbReference>
<dbReference type="PROSITE" id="PS01311">
    <property type="entry name" value="LGT"/>
    <property type="match status" value="1"/>
</dbReference>
<feature type="transmembrane region" description="Helical" evidence="7">
    <location>
        <begin position="104"/>
        <end position="127"/>
    </location>
</feature>
<dbReference type="EMBL" id="CP066802">
    <property type="protein sequence ID" value="QQM66596.1"/>
    <property type="molecule type" value="Genomic_DNA"/>
</dbReference>
<evidence type="ECO:0000256" key="4">
    <source>
        <dbReference type="ARBA" id="ARBA00022692"/>
    </source>
</evidence>
<evidence type="ECO:0000313" key="10">
    <source>
        <dbReference type="Proteomes" id="UP000595895"/>
    </source>
</evidence>
<dbReference type="PANTHER" id="PTHR30589">
    <property type="entry name" value="PROLIPOPROTEIN DIACYLGLYCERYL TRANSFERASE"/>
    <property type="match status" value="1"/>
</dbReference>
<dbReference type="Pfam" id="PF01790">
    <property type="entry name" value="LGT"/>
    <property type="match status" value="1"/>
</dbReference>
<gene>
    <name evidence="7" type="primary">lgt</name>
    <name evidence="9" type="ORF">JG540_05600</name>
</gene>
<protein>
    <recommendedName>
        <fullName evidence="7">Phosphatidylglycerol--prolipoprotein diacylglyceryl transferase</fullName>
        <ecNumber evidence="7">2.5.1.145</ecNumber>
    </recommendedName>
</protein>
<feature type="compositionally biased region" description="Low complexity" evidence="8">
    <location>
        <begin position="309"/>
        <end position="330"/>
    </location>
</feature>
<evidence type="ECO:0000256" key="6">
    <source>
        <dbReference type="ARBA" id="ARBA00023136"/>
    </source>
</evidence>
<feature type="region of interest" description="Disordered" evidence="8">
    <location>
        <begin position="284"/>
        <end position="343"/>
    </location>
</feature>
<dbReference type="Proteomes" id="UP000595895">
    <property type="component" value="Chromosome"/>
</dbReference>
<keyword evidence="9" id="KW-0449">Lipoprotein</keyword>
<sequence>MAMTLLAPWHAALAGASIPSPSQGVWYLGPLPVRGYALCILTGVFLAVWWGERRYQAAGGAKEVVTDLALVAVPVGIVGARIYHVLTSPDAYFGPEGSLANIPLIWHGGIGIWGGIAAGSAACALMLRRRGLRVAPFADALAPGVLAAQAVGRFGNWFNQELFGGPTNLPWGLEIDDAHLPAGYASGTLFHPTFLYEALWNVGGVLALLWLGRRLKAGGGATGGRIMWAYLMVYTAGRAWIEMLRVDEAQVVGGLRLNVWTSLLVFAVGLAGYVWTTRRGPDDAVPAVAAGTGHEPRELTEEGTEAETGKAAETAPEAEAQAVAGPGATARPQAGGREPSTTP</sequence>
<evidence type="ECO:0000313" key="9">
    <source>
        <dbReference type="EMBL" id="QQM66596.1"/>
    </source>
</evidence>
<dbReference type="InterPro" id="IPR001640">
    <property type="entry name" value="Lgt"/>
</dbReference>
<dbReference type="EC" id="2.5.1.145" evidence="7"/>
<keyword evidence="3 7" id="KW-0808">Transferase</keyword>
<reference evidence="9 10" key="1">
    <citation type="submission" date="2020-12" db="EMBL/GenBank/DDBJ databases">
        <authorList>
            <person name="Zhou J."/>
        </authorList>
    </citation>
    <scope>NUCLEOTIDE SEQUENCE [LARGE SCALE GENOMIC DNA]</scope>
    <source>
        <strain evidence="9 10">CCUG 61299</strain>
    </source>
</reference>
<comment type="similarity">
    <text evidence="1 7">Belongs to the Lgt family.</text>
</comment>
<dbReference type="PANTHER" id="PTHR30589:SF0">
    <property type="entry name" value="PHOSPHATIDYLGLYCEROL--PROLIPOPROTEIN DIACYLGLYCERYL TRANSFERASE"/>
    <property type="match status" value="1"/>
</dbReference>
<organism evidence="9 10">
    <name type="scientific">Actinomyces weissii</name>
    <dbReference type="NCBI Taxonomy" id="675090"/>
    <lineage>
        <taxon>Bacteria</taxon>
        <taxon>Bacillati</taxon>
        <taxon>Actinomycetota</taxon>
        <taxon>Actinomycetes</taxon>
        <taxon>Actinomycetales</taxon>
        <taxon>Actinomycetaceae</taxon>
        <taxon>Actinomyces</taxon>
    </lineage>
</organism>
<keyword evidence="10" id="KW-1185">Reference proteome</keyword>
<feature type="binding site" evidence="7">
    <location>
        <position position="153"/>
    </location>
    <ligand>
        <name>a 1,2-diacyl-sn-glycero-3-phospho-(1'-sn-glycerol)</name>
        <dbReference type="ChEBI" id="CHEBI:64716"/>
    </ligand>
</feature>
<feature type="transmembrane region" description="Helical" evidence="7">
    <location>
        <begin position="194"/>
        <end position="211"/>
    </location>
</feature>
<evidence type="ECO:0000256" key="1">
    <source>
        <dbReference type="ARBA" id="ARBA00007150"/>
    </source>
</evidence>
<dbReference type="KEGG" id="awe:JG540_05600"/>
<proteinExistence type="inferred from homology"/>
<name>A0A7T7M802_9ACTO</name>
<feature type="transmembrane region" description="Helical" evidence="7">
    <location>
        <begin position="34"/>
        <end position="52"/>
    </location>
</feature>